<organism evidence="3 4">
    <name type="scientific">Neolewinella antarctica</name>
    <dbReference type="NCBI Taxonomy" id="442734"/>
    <lineage>
        <taxon>Bacteria</taxon>
        <taxon>Pseudomonadati</taxon>
        <taxon>Bacteroidota</taxon>
        <taxon>Saprospiria</taxon>
        <taxon>Saprospirales</taxon>
        <taxon>Lewinellaceae</taxon>
        <taxon>Neolewinella</taxon>
    </lineage>
</organism>
<keyword evidence="4" id="KW-1185">Reference proteome</keyword>
<comment type="caution">
    <text evidence="3">The sequence shown here is derived from an EMBL/GenBank/DDBJ whole genome shotgun (WGS) entry which is preliminary data.</text>
</comment>
<evidence type="ECO:0000313" key="3">
    <source>
        <dbReference type="EMBL" id="NJC26641.1"/>
    </source>
</evidence>
<keyword evidence="3" id="KW-0808">Transferase</keyword>
<name>A0ABX0XBJ4_9BACT</name>
<dbReference type="SUPFAM" id="SSF53756">
    <property type="entry name" value="UDP-Glycosyltransferase/glycogen phosphorylase"/>
    <property type="match status" value="1"/>
</dbReference>
<dbReference type="Gene3D" id="3.40.50.2000">
    <property type="entry name" value="Glycogen Phosphorylase B"/>
    <property type="match status" value="2"/>
</dbReference>
<evidence type="ECO:0000259" key="1">
    <source>
        <dbReference type="Pfam" id="PF00534"/>
    </source>
</evidence>
<dbReference type="InterPro" id="IPR001296">
    <property type="entry name" value="Glyco_trans_1"/>
</dbReference>
<evidence type="ECO:0000259" key="2">
    <source>
        <dbReference type="Pfam" id="PF13579"/>
    </source>
</evidence>
<dbReference type="InterPro" id="IPR050194">
    <property type="entry name" value="Glycosyltransferase_grp1"/>
</dbReference>
<proteinExistence type="predicted"/>
<reference evidence="3 4" key="1">
    <citation type="submission" date="2020-03" db="EMBL/GenBank/DDBJ databases">
        <title>Genomic Encyclopedia of Type Strains, Phase IV (KMG-IV): sequencing the most valuable type-strain genomes for metagenomic binning, comparative biology and taxonomic classification.</title>
        <authorList>
            <person name="Goeker M."/>
        </authorList>
    </citation>
    <scope>NUCLEOTIDE SEQUENCE [LARGE SCALE GENOMIC DNA]</scope>
    <source>
        <strain evidence="3 4">DSM 105096</strain>
    </source>
</reference>
<dbReference type="InterPro" id="IPR028098">
    <property type="entry name" value="Glyco_trans_4-like_N"/>
</dbReference>
<protein>
    <submittedName>
        <fullName evidence="3">Colanic acid biosynthesis glycosyl transferase WcaI</fullName>
    </submittedName>
</protein>
<dbReference type="RefSeq" id="WP_168037408.1">
    <property type="nucleotide sequence ID" value="NZ_JAATJH010000003.1"/>
</dbReference>
<gene>
    <name evidence="3" type="ORF">GGR27_002151</name>
</gene>
<feature type="domain" description="Glycosyl transferase family 1" evidence="1">
    <location>
        <begin position="214"/>
        <end position="372"/>
    </location>
</feature>
<dbReference type="NCBIfam" id="NF007640">
    <property type="entry name" value="PRK10307.1"/>
    <property type="match status" value="1"/>
</dbReference>
<dbReference type="CDD" id="cd03794">
    <property type="entry name" value="GT4_WbuB-like"/>
    <property type="match status" value="1"/>
</dbReference>
<dbReference type="EMBL" id="JAATJH010000003">
    <property type="protein sequence ID" value="NJC26641.1"/>
    <property type="molecule type" value="Genomic_DNA"/>
</dbReference>
<dbReference type="Pfam" id="PF00534">
    <property type="entry name" value="Glycos_transf_1"/>
    <property type="match status" value="1"/>
</dbReference>
<dbReference type="PANTHER" id="PTHR45947:SF3">
    <property type="entry name" value="SULFOQUINOVOSYL TRANSFERASE SQD2"/>
    <property type="match status" value="1"/>
</dbReference>
<dbReference type="GO" id="GO:0016740">
    <property type="term" value="F:transferase activity"/>
    <property type="evidence" value="ECO:0007669"/>
    <property type="project" value="UniProtKB-KW"/>
</dbReference>
<accession>A0ABX0XBJ4</accession>
<feature type="domain" description="Glycosyltransferase subfamily 4-like N-terminal" evidence="2">
    <location>
        <begin position="15"/>
        <end position="201"/>
    </location>
</feature>
<dbReference type="Proteomes" id="UP000770785">
    <property type="component" value="Unassembled WGS sequence"/>
</dbReference>
<sequence>MKLLIYGINYAPELTGIGKYTGEMAKHFAKQGHQVEVITAPPYYPQWKVKKGYANTWKKETIDDVTVLRCPLYVPRKINGVKRILHEVSFLLSSLWYWIPRYFLSYDAIICVSPPFHLGFMALPHKWFWGTTVINHIQDLQVDAARDLKIIESKWLLSVLERSEKWLLKRFTRVSTISKGMEAKLQEKFSDPLETIMFPNWVDSKMIYPVSKEDSMREEWGILPADKLVLYSGNLGKKQGLEVVLHIANNLRDRKGLHFIIVGEGVSKETLMELKESLDLTNVRFLPLQPLDRLSEMLASADVHLVLQKKAAADLVMPSKLTNILAVGGHALVTADAGTTLHDVVSENDLGTLVPAENQALLQDKIDAILTGDLDGNIAGATAFAADHLDKQAILSTFLTNISDVNNGQQQPDTPTIHQVTTAKVLSPSTEMDA</sequence>
<evidence type="ECO:0000313" key="4">
    <source>
        <dbReference type="Proteomes" id="UP000770785"/>
    </source>
</evidence>
<dbReference type="PANTHER" id="PTHR45947">
    <property type="entry name" value="SULFOQUINOVOSYL TRANSFERASE SQD2"/>
    <property type="match status" value="1"/>
</dbReference>
<dbReference type="Pfam" id="PF13579">
    <property type="entry name" value="Glyco_trans_4_4"/>
    <property type="match status" value="1"/>
</dbReference>